<feature type="signal peptide" evidence="1">
    <location>
        <begin position="1"/>
        <end position="16"/>
    </location>
</feature>
<reference evidence="3" key="2">
    <citation type="submission" date="2023-05" db="EMBL/GenBank/DDBJ databases">
        <authorList>
            <consortium name="Lawrence Berkeley National Laboratory"/>
            <person name="Steindorff A."/>
            <person name="Hensen N."/>
            <person name="Bonometti L."/>
            <person name="Westerberg I."/>
            <person name="Brannstrom I.O."/>
            <person name="Guillou S."/>
            <person name="Cros-Aarteil S."/>
            <person name="Calhoun S."/>
            <person name="Haridas S."/>
            <person name="Kuo A."/>
            <person name="Mondo S."/>
            <person name="Pangilinan J."/>
            <person name="Riley R."/>
            <person name="Labutti K."/>
            <person name="Andreopoulos B."/>
            <person name="Lipzen A."/>
            <person name="Chen C."/>
            <person name="Yanf M."/>
            <person name="Daum C."/>
            <person name="Ng V."/>
            <person name="Clum A."/>
            <person name="Ohm R."/>
            <person name="Martin F."/>
            <person name="Silar P."/>
            <person name="Natvig D."/>
            <person name="Lalanne C."/>
            <person name="Gautier V."/>
            <person name="Ament-Velasquez S.L."/>
            <person name="Kruys A."/>
            <person name="Hutchinson M.I."/>
            <person name="Powell A.J."/>
            <person name="Barry K."/>
            <person name="Miller A.N."/>
            <person name="Grigoriev I.V."/>
            <person name="Debuchy R."/>
            <person name="Gladieux P."/>
            <person name="Thoren M.H."/>
            <person name="Johannesson H."/>
        </authorList>
    </citation>
    <scope>NUCLEOTIDE SEQUENCE</scope>
    <source>
        <strain evidence="3">PSN243</strain>
    </source>
</reference>
<dbReference type="AlphaFoldDB" id="A0AAV9GG33"/>
<dbReference type="EMBL" id="MU865958">
    <property type="protein sequence ID" value="KAK4446227.1"/>
    <property type="molecule type" value="Genomic_DNA"/>
</dbReference>
<feature type="chain" id="PRO_5043462902" evidence="1">
    <location>
        <begin position="17"/>
        <end position="147"/>
    </location>
</feature>
<comment type="caution">
    <text evidence="3">The sequence shown here is derived from an EMBL/GenBank/DDBJ whole genome shotgun (WGS) entry which is preliminary data.</text>
</comment>
<dbReference type="InterPro" id="IPR029226">
    <property type="entry name" value="Ecp2-like"/>
</dbReference>
<evidence type="ECO:0000259" key="2">
    <source>
        <dbReference type="Pfam" id="PF14856"/>
    </source>
</evidence>
<evidence type="ECO:0000313" key="4">
    <source>
        <dbReference type="Proteomes" id="UP001321760"/>
    </source>
</evidence>
<accession>A0AAV9GG33</accession>
<evidence type="ECO:0000256" key="1">
    <source>
        <dbReference type="SAM" id="SignalP"/>
    </source>
</evidence>
<sequence>MLLLPTLAALLATATASPVTLSKRLNACGISSFAVDSSSPAAASDCQFIVTVLSQGGFPSFGWDLGNAWSEVLMYETCSFQARSIRGNRATIGNEDVYDLLRDTLRDSNRGGNVGARGAMQCNGVDVEWRVVRGSGEGGSSIGFGKV</sequence>
<evidence type="ECO:0000313" key="3">
    <source>
        <dbReference type="EMBL" id="KAK4446227.1"/>
    </source>
</evidence>
<feature type="domain" description="Ecp2 effector protein-like" evidence="2">
    <location>
        <begin position="28"/>
        <end position="122"/>
    </location>
</feature>
<reference evidence="3" key="1">
    <citation type="journal article" date="2023" name="Mol. Phylogenet. Evol.">
        <title>Genome-scale phylogeny and comparative genomics of the fungal order Sordariales.</title>
        <authorList>
            <person name="Hensen N."/>
            <person name="Bonometti L."/>
            <person name="Westerberg I."/>
            <person name="Brannstrom I.O."/>
            <person name="Guillou S."/>
            <person name="Cros-Aarteil S."/>
            <person name="Calhoun S."/>
            <person name="Haridas S."/>
            <person name="Kuo A."/>
            <person name="Mondo S."/>
            <person name="Pangilinan J."/>
            <person name="Riley R."/>
            <person name="LaButti K."/>
            <person name="Andreopoulos B."/>
            <person name="Lipzen A."/>
            <person name="Chen C."/>
            <person name="Yan M."/>
            <person name="Daum C."/>
            <person name="Ng V."/>
            <person name="Clum A."/>
            <person name="Steindorff A."/>
            <person name="Ohm R.A."/>
            <person name="Martin F."/>
            <person name="Silar P."/>
            <person name="Natvig D.O."/>
            <person name="Lalanne C."/>
            <person name="Gautier V."/>
            <person name="Ament-Velasquez S.L."/>
            <person name="Kruys A."/>
            <person name="Hutchinson M.I."/>
            <person name="Powell A.J."/>
            <person name="Barry K."/>
            <person name="Miller A.N."/>
            <person name="Grigoriev I.V."/>
            <person name="Debuchy R."/>
            <person name="Gladieux P."/>
            <person name="Hiltunen Thoren M."/>
            <person name="Johannesson H."/>
        </authorList>
    </citation>
    <scope>NUCLEOTIDE SEQUENCE</scope>
    <source>
        <strain evidence="3">PSN243</strain>
    </source>
</reference>
<dbReference type="Pfam" id="PF14856">
    <property type="entry name" value="Hce2"/>
    <property type="match status" value="1"/>
</dbReference>
<proteinExistence type="predicted"/>
<dbReference type="Proteomes" id="UP001321760">
    <property type="component" value="Unassembled WGS sequence"/>
</dbReference>
<keyword evidence="1" id="KW-0732">Signal</keyword>
<name>A0AAV9GG33_9PEZI</name>
<protein>
    <submittedName>
        <fullName evidence="3">Necrosis-inducing factor-domain-containing protein</fullName>
    </submittedName>
</protein>
<gene>
    <name evidence="3" type="ORF">QBC34DRAFT_428296</name>
</gene>
<organism evidence="3 4">
    <name type="scientific">Podospora aff. communis PSN243</name>
    <dbReference type="NCBI Taxonomy" id="3040156"/>
    <lineage>
        <taxon>Eukaryota</taxon>
        <taxon>Fungi</taxon>
        <taxon>Dikarya</taxon>
        <taxon>Ascomycota</taxon>
        <taxon>Pezizomycotina</taxon>
        <taxon>Sordariomycetes</taxon>
        <taxon>Sordariomycetidae</taxon>
        <taxon>Sordariales</taxon>
        <taxon>Podosporaceae</taxon>
        <taxon>Podospora</taxon>
    </lineage>
</organism>
<keyword evidence="4" id="KW-1185">Reference proteome</keyword>